<gene>
    <name evidence="2" type="ORF">P167DRAFT_562069</name>
</gene>
<proteinExistence type="predicted"/>
<sequence>MGFSAISGRSLAVLSLFSLFALSYGQGRYGNCQPSDTLLTFDEIANSAANGRQDLPSPWTYPNTPFTFTQPPVPSWWQGSLFQLLNKNAIQPPDDLRAVACASSSPNCFEVRYPAPTVEITVVPTQACPRPQFDVVSFRYYLCPIDNREFNITTYAPDGTLLTKIQKPAHAPDTLDKPFSFQPSKGDKAWQKLGKLVLSVGSQPFRTGGRFGAASGLYLDDLKFKLRCNC</sequence>
<dbReference type="InParanoid" id="A0A3N4L432"/>
<feature type="chain" id="PRO_5018240278" description="Ubiquitin 3 binding protein But2 C-terminal domain-containing protein" evidence="1">
    <location>
        <begin position="28"/>
        <end position="230"/>
    </location>
</feature>
<evidence type="ECO:0008006" key="4">
    <source>
        <dbReference type="Google" id="ProtNLM"/>
    </source>
</evidence>
<dbReference type="AlphaFoldDB" id="A0A3N4L432"/>
<evidence type="ECO:0000313" key="3">
    <source>
        <dbReference type="Proteomes" id="UP000277580"/>
    </source>
</evidence>
<reference evidence="2 3" key="1">
    <citation type="journal article" date="2018" name="Nat. Ecol. Evol.">
        <title>Pezizomycetes genomes reveal the molecular basis of ectomycorrhizal truffle lifestyle.</title>
        <authorList>
            <person name="Murat C."/>
            <person name="Payen T."/>
            <person name="Noel B."/>
            <person name="Kuo A."/>
            <person name="Morin E."/>
            <person name="Chen J."/>
            <person name="Kohler A."/>
            <person name="Krizsan K."/>
            <person name="Balestrini R."/>
            <person name="Da Silva C."/>
            <person name="Montanini B."/>
            <person name="Hainaut M."/>
            <person name="Levati E."/>
            <person name="Barry K.W."/>
            <person name="Belfiori B."/>
            <person name="Cichocki N."/>
            <person name="Clum A."/>
            <person name="Dockter R.B."/>
            <person name="Fauchery L."/>
            <person name="Guy J."/>
            <person name="Iotti M."/>
            <person name="Le Tacon F."/>
            <person name="Lindquist E.A."/>
            <person name="Lipzen A."/>
            <person name="Malagnac F."/>
            <person name="Mello A."/>
            <person name="Molinier V."/>
            <person name="Miyauchi S."/>
            <person name="Poulain J."/>
            <person name="Riccioni C."/>
            <person name="Rubini A."/>
            <person name="Sitrit Y."/>
            <person name="Splivallo R."/>
            <person name="Traeger S."/>
            <person name="Wang M."/>
            <person name="Zifcakova L."/>
            <person name="Wipf D."/>
            <person name="Zambonelli A."/>
            <person name="Paolocci F."/>
            <person name="Nowrousian M."/>
            <person name="Ottonello S."/>
            <person name="Baldrian P."/>
            <person name="Spatafora J.W."/>
            <person name="Henrissat B."/>
            <person name="Nagy L.G."/>
            <person name="Aury J.M."/>
            <person name="Wincker P."/>
            <person name="Grigoriev I.V."/>
            <person name="Bonfante P."/>
            <person name="Martin F.M."/>
        </authorList>
    </citation>
    <scope>NUCLEOTIDE SEQUENCE [LARGE SCALE GENOMIC DNA]</scope>
    <source>
        <strain evidence="2 3">CCBAS932</strain>
    </source>
</reference>
<evidence type="ECO:0000313" key="2">
    <source>
        <dbReference type="EMBL" id="RPB16528.1"/>
    </source>
</evidence>
<dbReference type="Proteomes" id="UP000277580">
    <property type="component" value="Unassembled WGS sequence"/>
</dbReference>
<organism evidence="2 3">
    <name type="scientific">Morchella conica CCBAS932</name>
    <dbReference type="NCBI Taxonomy" id="1392247"/>
    <lineage>
        <taxon>Eukaryota</taxon>
        <taxon>Fungi</taxon>
        <taxon>Dikarya</taxon>
        <taxon>Ascomycota</taxon>
        <taxon>Pezizomycotina</taxon>
        <taxon>Pezizomycetes</taxon>
        <taxon>Pezizales</taxon>
        <taxon>Morchellaceae</taxon>
        <taxon>Morchella</taxon>
    </lineage>
</organism>
<name>A0A3N4L432_9PEZI</name>
<accession>A0A3N4L432</accession>
<keyword evidence="3" id="KW-1185">Reference proteome</keyword>
<evidence type="ECO:0000256" key="1">
    <source>
        <dbReference type="SAM" id="SignalP"/>
    </source>
</evidence>
<keyword evidence="1" id="KW-0732">Signal</keyword>
<dbReference type="OrthoDB" id="5278050at2759"/>
<protein>
    <recommendedName>
        <fullName evidence="4">Ubiquitin 3 binding protein But2 C-terminal domain-containing protein</fullName>
    </recommendedName>
</protein>
<feature type="signal peptide" evidence="1">
    <location>
        <begin position="1"/>
        <end position="27"/>
    </location>
</feature>
<dbReference type="EMBL" id="ML119108">
    <property type="protein sequence ID" value="RPB16528.1"/>
    <property type="molecule type" value="Genomic_DNA"/>
</dbReference>